<dbReference type="Proteomes" id="UP000829817">
    <property type="component" value="Chromosome"/>
</dbReference>
<evidence type="ECO:0000313" key="2">
    <source>
        <dbReference type="Proteomes" id="UP000829817"/>
    </source>
</evidence>
<accession>A0ABY4DR59</accession>
<gene>
    <name evidence="1" type="ORF">LVJ83_08920</name>
</gene>
<name>A0ABY4DR59_9NEIS</name>
<evidence type="ECO:0000313" key="1">
    <source>
        <dbReference type="EMBL" id="UOO81097.1"/>
    </source>
</evidence>
<organism evidence="1 2">
    <name type="scientific">Uruburuella testudinis</name>
    <dbReference type="NCBI Taxonomy" id="1282863"/>
    <lineage>
        <taxon>Bacteria</taxon>
        <taxon>Pseudomonadati</taxon>
        <taxon>Pseudomonadota</taxon>
        <taxon>Betaproteobacteria</taxon>
        <taxon>Neisseriales</taxon>
        <taxon>Neisseriaceae</taxon>
        <taxon>Uruburuella</taxon>
    </lineage>
</organism>
<dbReference type="EMBL" id="CP091508">
    <property type="protein sequence ID" value="UOO81097.1"/>
    <property type="molecule type" value="Genomic_DNA"/>
</dbReference>
<protein>
    <submittedName>
        <fullName evidence="1">Uncharacterized protein</fullName>
    </submittedName>
</protein>
<sequence length="184" mass="20313">MVTQLLQQLDSGNRGHGMQNVDAAQLPRANLRGQRFGKVKPVLCLKRLQAGFGFKQGAFVPIVVGKVLAAVEQPVQLCKHNAIPVVIIIDYGRAGPAVFFIAVADMVVCRRILWGICLHLYDHNFSQSITFYWRSKNSMPGCSEVVYTGIFVSVNADIRQKNAARLGILRGFFNAADVLLSQKI</sequence>
<keyword evidence="2" id="KW-1185">Reference proteome</keyword>
<reference evidence="1 2" key="1">
    <citation type="journal article" date="2022" name="Res Sq">
        <title>Evolution of multicellular longitudinally dividing oral cavity symbionts (Neisseriaceae).</title>
        <authorList>
            <person name="Nyongesa S."/>
            <person name="Weber P."/>
            <person name="Bernet E."/>
            <person name="Pullido F."/>
            <person name="Nieckarz M."/>
            <person name="Delaby M."/>
            <person name="Nieves C."/>
            <person name="Viehboeck T."/>
            <person name="Krause N."/>
            <person name="Rivera-Millot A."/>
            <person name="Nakamura A."/>
            <person name="Vischer N."/>
            <person name="VanNieuwenhze M."/>
            <person name="Brun Y."/>
            <person name="Cava F."/>
            <person name="Bulgheresi S."/>
            <person name="Veyrier F."/>
        </authorList>
    </citation>
    <scope>NUCLEOTIDE SEQUENCE [LARGE SCALE GENOMIC DNA]</scope>
    <source>
        <strain evidence="1 2">CCUG 63373m</strain>
    </source>
</reference>
<proteinExistence type="predicted"/>
<dbReference type="RefSeq" id="WP_244784164.1">
    <property type="nucleotide sequence ID" value="NZ_CP091508.1"/>
</dbReference>